<protein>
    <submittedName>
        <fullName evidence="3">Short-chain dehydrogenase</fullName>
    </submittedName>
</protein>
<organism evidence="3 4">
    <name type="scientific">Brevundimonas subvibrioides</name>
    <dbReference type="NCBI Taxonomy" id="74313"/>
    <lineage>
        <taxon>Bacteria</taxon>
        <taxon>Pseudomonadati</taxon>
        <taxon>Pseudomonadota</taxon>
        <taxon>Alphaproteobacteria</taxon>
        <taxon>Caulobacterales</taxon>
        <taxon>Caulobacteraceae</taxon>
        <taxon>Brevundimonas</taxon>
    </lineage>
</organism>
<evidence type="ECO:0000313" key="4">
    <source>
        <dbReference type="Proteomes" id="UP000215595"/>
    </source>
</evidence>
<dbReference type="InterPro" id="IPR002347">
    <property type="entry name" value="SDR_fam"/>
</dbReference>
<comment type="caution">
    <text evidence="3">The sequence shown here is derived from an EMBL/GenBank/DDBJ whole genome shotgun (WGS) entry which is preliminary data.</text>
</comment>
<comment type="similarity">
    <text evidence="1">Belongs to the short-chain dehydrogenases/reductases (SDR) family.</text>
</comment>
<proteinExistence type="inferred from homology"/>
<keyword evidence="2" id="KW-0560">Oxidoreductase</keyword>
<reference evidence="3 4" key="1">
    <citation type="submission" date="2017-03" db="EMBL/GenBank/DDBJ databases">
        <title>Lifting the veil on microbial sulfur biogeochemistry in mining wastewaters.</title>
        <authorList>
            <person name="Kantor R.S."/>
            <person name="Colenbrander Nelson T."/>
            <person name="Marshall S."/>
            <person name="Bennett D."/>
            <person name="Apte S."/>
            <person name="Camacho D."/>
            <person name="Thomas B.C."/>
            <person name="Warren L.A."/>
            <person name="Banfield J.F."/>
        </authorList>
    </citation>
    <scope>NUCLEOTIDE SEQUENCE [LARGE SCALE GENOMIC DNA]</scope>
    <source>
        <strain evidence="3">32-69-9</strain>
    </source>
</reference>
<evidence type="ECO:0000313" key="3">
    <source>
        <dbReference type="EMBL" id="OYX32765.1"/>
    </source>
</evidence>
<dbReference type="Gene3D" id="3.40.50.720">
    <property type="entry name" value="NAD(P)-binding Rossmann-like Domain"/>
    <property type="match status" value="1"/>
</dbReference>
<dbReference type="InterPro" id="IPR036291">
    <property type="entry name" value="NAD(P)-bd_dom_sf"/>
</dbReference>
<evidence type="ECO:0000256" key="2">
    <source>
        <dbReference type="ARBA" id="ARBA00023002"/>
    </source>
</evidence>
<dbReference type="Pfam" id="PF00106">
    <property type="entry name" value="adh_short"/>
    <property type="match status" value="1"/>
</dbReference>
<name>A0A258FJP9_9CAUL</name>
<accession>A0A258FJP9</accession>
<dbReference type="PANTHER" id="PTHR43669:SF3">
    <property type="entry name" value="ALCOHOL DEHYDROGENASE, PUTATIVE (AFU_ORTHOLOGUE AFUA_3G03445)-RELATED"/>
    <property type="match status" value="1"/>
</dbReference>
<gene>
    <name evidence="3" type="ORF">B7Z01_10340</name>
</gene>
<dbReference type="GO" id="GO:0016491">
    <property type="term" value="F:oxidoreductase activity"/>
    <property type="evidence" value="ECO:0007669"/>
    <property type="project" value="UniProtKB-KW"/>
</dbReference>
<dbReference type="SUPFAM" id="SSF51735">
    <property type="entry name" value="NAD(P)-binding Rossmann-fold domains"/>
    <property type="match status" value="1"/>
</dbReference>
<dbReference type="PANTHER" id="PTHR43669">
    <property type="entry name" value="5-KETO-D-GLUCONATE 5-REDUCTASE"/>
    <property type="match status" value="1"/>
</dbReference>
<sequence length="462" mass="49545">MPARPTLKPLRQQSIVVTGATSRIGLATVQRAAKAGACVFLIDDDAAALGRLVEGLQAQGARAAYAVADVADYEAVQEAADKCERLFGGFDSWVNVVGISTPDYLDEASPDDPDWLFDVVCDRLINGSAVASDHLKRRPGGGTIVNVGASLSDMPSALIEAHAASKSMVKTFTNTLRSQMAEEGVPVRVSLVKPGPIVGAGGPAPRVPQPVYAPQVVADAILWCATHSVHEITVGGAGRLIAMIYAAAPEIAEPLLSRFAPVSVRDGGSDWRTDADGLYEPTEDGFDEEFQYPMVRNFSALAEVRKHPGITAGTLGLILLAAAGTMLLTQRTGPRRYEQLRSRIDPRGWIDAEALRHRFEDISRGLTERAEELGDRAGDFSDDARHGARKLLRRGQRAVSDTQRRKYAHEVRRYADEAGRYARGHAREGGALLAVATIAAAIGAAALESRRPDSQVRRITGL</sequence>
<dbReference type="PRINTS" id="PR00081">
    <property type="entry name" value="GDHRDH"/>
</dbReference>
<dbReference type="AlphaFoldDB" id="A0A258FJP9"/>
<evidence type="ECO:0000256" key="1">
    <source>
        <dbReference type="ARBA" id="ARBA00006484"/>
    </source>
</evidence>
<dbReference type="EMBL" id="NCEB01000020">
    <property type="protein sequence ID" value="OYX32765.1"/>
    <property type="molecule type" value="Genomic_DNA"/>
</dbReference>
<dbReference type="Proteomes" id="UP000215595">
    <property type="component" value="Unassembled WGS sequence"/>
</dbReference>